<proteinExistence type="predicted"/>
<protein>
    <recommendedName>
        <fullName evidence="2">HNH domain-containing protein</fullName>
    </recommendedName>
</protein>
<evidence type="ECO:0008006" key="2">
    <source>
        <dbReference type="Google" id="ProtNLM"/>
    </source>
</evidence>
<evidence type="ECO:0000313" key="1">
    <source>
        <dbReference type="EMBL" id="KKM14548.1"/>
    </source>
</evidence>
<dbReference type="EMBL" id="LAZR01015121">
    <property type="protein sequence ID" value="KKM14548.1"/>
    <property type="molecule type" value="Genomic_DNA"/>
</dbReference>
<name>A0A0F9JXE0_9ZZZZ</name>
<organism evidence="1">
    <name type="scientific">marine sediment metagenome</name>
    <dbReference type="NCBI Taxonomy" id="412755"/>
    <lineage>
        <taxon>unclassified sequences</taxon>
        <taxon>metagenomes</taxon>
        <taxon>ecological metagenomes</taxon>
    </lineage>
</organism>
<dbReference type="AlphaFoldDB" id="A0A0F9JXE0"/>
<comment type="caution">
    <text evidence="1">The sequence shown here is derived from an EMBL/GenBank/DDBJ whole genome shotgun (WGS) entry which is preliminary data.</text>
</comment>
<gene>
    <name evidence="1" type="ORF">LCGC14_1705040</name>
</gene>
<accession>A0A0F9JXE0</accession>
<reference evidence="1" key="1">
    <citation type="journal article" date="2015" name="Nature">
        <title>Complex archaea that bridge the gap between prokaryotes and eukaryotes.</title>
        <authorList>
            <person name="Spang A."/>
            <person name="Saw J.H."/>
            <person name="Jorgensen S.L."/>
            <person name="Zaremba-Niedzwiedzka K."/>
            <person name="Martijn J."/>
            <person name="Lind A.E."/>
            <person name="van Eijk R."/>
            <person name="Schleper C."/>
            <person name="Guy L."/>
            <person name="Ettema T.J."/>
        </authorList>
    </citation>
    <scope>NUCLEOTIDE SEQUENCE</scope>
</reference>
<sequence length="217" mass="26023">MQKRVKELFISHCVRARPSNPDEVISAKQNFYRVLGKLGFKSYADYLRGEHWAEFKERYYKTKQTRKRCVVCRITWREAVMHLHHTNYMQMGHESLGDVVPVCSLCHERIHKWHRKNSDVSLDSIGYVLKKVFSLSEKEIWERLRKGISRVAWKKNRKKWQQRAGVGRQMKPWQKRGGYIKQAWKRKKDSKFSRLIQEQYKDACRDCIPIEVGLAIR</sequence>